<dbReference type="PANTHER" id="PTHR12241:SF154">
    <property type="entry name" value="TUBULIN POLYGLUTAMYLASE TTLL11"/>
    <property type="match status" value="1"/>
</dbReference>
<evidence type="ECO:0000313" key="6">
    <source>
        <dbReference type="Proteomes" id="UP001190700"/>
    </source>
</evidence>
<dbReference type="GO" id="GO:0036064">
    <property type="term" value="C:ciliary basal body"/>
    <property type="evidence" value="ECO:0007669"/>
    <property type="project" value="TreeGrafter"/>
</dbReference>
<feature type="region of interest" description="Disordered" evidence="4">
    <location>
        <begin position="86"/>
        <end position="110"/>
    </location>
</feature>
<feature type="region of interest" description="Disordered" evidence="4">
    <location>
        <begin position="423"/>
        <end position="459"/>
    </location>
</feature>
<protein>
    <submittedName>
        <fullName evidence="5">Uncharacterized protein</fullName>
    </submittedName>
</protein>
<dbReference type="GO" id="GO:0000226">
    <property type="term" value="P:microtubule cytoskeleton organization"/>
    <property type="evidence" value="ECO:0007669"/>
    <property type="project" value="TreeGrafter"/>
</dbReference>
<keyword evidence="2" id="KW-0547">Nucleotide-binding</keyword>
<accession>A0AAE0LC76</accession>
<dbReference type="PROSITE" id="PS51221">
    <property type="entry name" value="TTL"/>
    <property type="match status" value="1"/>
</dbReference>
<evidence type="ECO:0000256" key="3">
    <source>
        <dbReference type="ARBA" id="ARBA00022840"/>
    </source>
</evidence>
<keyword evidence="3" id="KW-0067">ATP-binding</keyword>
<evidence type="ECO:0000256" key="1">
    <source>
        <dbReference type="ARBA" id="ARBA00022598"/>
    </source>
</evidence>
<feature type="compositionally biased region" description="Acidic residues" evidence="4">
    <location>
        <begin position="308"/>
        <end position="322"/>
    </location>
</feature>
<dbReference type="SUPFAM" id="SSF56059">
    <property type="entry name" value="Glutathione synthetase ATP-binding domain-like"/>
    <property type="match status" value="1"/>
</dbReference>
<gene>
    <name evidence="5" type="ORF">CYMTET_12679</name>
</gene>
<dbReference type="GO" id="GO:0015631">
    <property type="term" value="F:tubulin binding"/>
    <property type="evidence" value="ECO:0007669"/>
    <property type="project" value="TreeGrafter"/>
</dbReference>
<keyword evidence="6" id="KW-1185">Reference proteome</keyword>
<feature type="region of interest" description="Disordered" evidence="4">
    <location>
        <begin position="514"/>
        <end position="540"/>
    </location>
</feature>
<evidence type="ECO:0000256" key="2">
    <source>
        <dbReference type="ARBA" id="ARBA00022741"/>
    </source>
</evidence>
<dbReference type="Proteomes" id="UP001190700">
    <property type="component" value="Unassembled WGS sequence"/>
</dbReference>
<sequence>MPKPIQVNTVAARSATSVIQYCLTLRPKEFVEQRENATKGRIVWSFDSSDFENLSKVKESQCVSRVPGFSEACHKVDLVRALRDMADKDSSDDEEDSTEPANDKQEEENTFWPKTWIVPEETKDILKKLKRKSMRKAGSRKTYIFKPDAASQGDGISLLQKPEDLKRLVEGLGLGCDAVVQEYVDKPLLLDNSKFDLRLYVLVLGSGCSPRVFVCREGLARVCVQEYEAPAPKNLHKVGTHLTNYSINSKDAGFDRSADGNKRLMSTVLAKLAEEGSINAEALWKQMLESIAITVQAMAENATGSAEESSEESDSGNDEDSGSDGSGAEPSKKFFHVLGFDLILDGDGWPVLLEVNARPSLKIDSVYPLEQPSVAELRARAEERRRRAELKDRFANADKLQFLPGQDTPGPGSYQIDRYLKHAGGNGRAEKGSMDKTRTTGPDSRPQQSPQCPPKLTSKAEVAVCNGKGKGVTDSKEPLKRMDSGEFGPWSRCNSGKSDAEAIMIECDDKTVSPCGSDQHDVDADDAGLHGPVTPSADEVPVAEEHSAACLFCSEDGKYSLTPEAEEAWNKVYLKGSVRPTWFEMQASAPGKTEGSFRQDLEVPPPAAPTKLKVCKCMSHYKPHLHIPSIVDLTAKGQAILGALDIVKNWLSKADFELDNLTEGTAYEEVVLQS</sequence>
<feature type="compositionally biased region" description="Basic and acidic residues" evidence="4">
    <location>
        <begin position="428"/>
        <end position="438"/>
    </location>
</feature>
<evidence type="ECO:0000313" key="5">
    <source>
        <dbReference type="EMBL" id="KAK3279439.1"/>
    </source>
</evidence>
<organism evidence="5 6">
    <name type="scientific">Cymbomonas tetramitiformis</name>
    <dbReference type="NCBI Taxonomy" id="36881"/>
    <lineage>
        <taxon>Eukaryota</taxon>
        <taxon>Viridiplantae</taxon>
        <taxon>Chlorophyta</taxon>
        <taxon>Pyramimonadophyceae</taxon>
        <taxon>Pyramimonadales</taxon>
        <taxon>Pyramimonadaceae</taxon>
        <taxon>Cymbomonas</taxon>
    </lineage>
</organism>
<comment type="caution">
    <text evidence="5">The sequence shown here is derived from an EMBL/GenBank/DDBJ whole genome shotgun (WGS) entry which is preliminary data.</text>
</comment>
<reference evidence="5 6" key="1">
    <citation type="journal article" date="2015" name="Genome Biol. Evol.">
        <title>Comparative Genomics of a Bacterivorous Green Alga Reveals Evolutionary Causalities and Consequences of Phago-Mixotrophic Mode of Nutrition.</title>
        <authorList>
            <person name="Burns J.A."/>
            <person name="Paasch A."/>
            <person name="Narechania A."/>
            <person name="Kim E."/>
        </authorList>
    </citation>
    <scope>NUCLEOTIDE SEQUENCE [LARGE SCALE GENOMIC DNA]</scope>
    <source>
        <strain evidence="5 6">PLY_AMNH</strain>
    </source>
</reference>
<dbReference type="GO" id="GO:0070740">
    <property type="term" value="F:tubulin-glutamic acid ligase activity"/>
    <property type="evidence" value="ECO:0007669"/>
    <property type="project" value="TreeGrafter"/>
</dbReference>
<dbReference type="AlphaFoldDB" id="A0AAE0LC76"/>
<dbReference type="GO" id="GO:0005524">
    <property type="term" value="F:ATP binding"/>
    <property type="evidence" value="ECO:0007669"/>
    <property type="project" value="UniProtKB-KW"/>
</dbReference>
<proteinExistence type="predicted"/>
<feature type="region of interest" description="Disordered" evidence="4">
    <location>
        <begin position="299"/>
        <end position="328"/>
    </location>
</feature>
<feature type="compositionally biased region" description="Polar residues" evidence="4">
    <location>
        <begin position="439"/>
        <end position="450"/>
    </location>
</feature>
<dbReference type="PANTHER" id="PTHR12241">
    <property type="entry name" value="TUBULIN POLYGLUTAMYLASE"/>
    <property type="match status" value="1"/>
</dbReference>
<dbReference type="EMBL" id="LGRX02004900">
    <property type="protein sequence ID" value="KAK3279439.1"/>
    <property type="molecule type" value="Genomic_DNA"/>
</dbReference>
<dbReference type="Pfam" id="PF03133">
    <property type="entry name" value="TTL"/>
    <property type="match status" value="1"/>
</dbReference>
<keyword evidence="1" id="KW-0436">Ligase</keyword>
<name>A0AAE0LC76_9CHLO</name>
<evidence type="ECO:0000256" key="4">
    <source>
        <dbReference type="SAM" id="MobiDB-lite"/>
    </source>
</evidence>
<dbReference type="InterPro" id="IPR004344">
    <property type="entry name" value="TTL/TTLL_fam"/>
</dbReference>
<dbReference type="Gene3D" id="3.30.470.20">
    <property type="entry name" value="ATP-grasp fold, B domain"/>
    <property type="match status" value="1"/>
</dbReference>